<accession>A0A1I8FRD1</accession>
<evidence type="ECO:0000259" key="2">
    <source>
        <dbReference type="PROSITE" id="PS50404"/>
    </source>
</evidence>
<dbReference type="InterPro" id="IPR004045">
    <property type="entry name" value="Glutathione_S-Trfase_N"/>
</dbReference>
<dbReference type="Gene3D" id="3.40.30.10">
    <property type="entry name" value="Glutaredoxin"/>
    <property type="match status" value="1"/>
</dbReference>
<reference evidence="4" key="1">
    <citation type="submission" date="2016-11" db="UniProtKB">
        <authorList>
            <consortium name="WormBaseParasite"/>
        </authorList>
    </citation>
    <scope>IDENTIFICATION</scope>
</reference>
<comment type="similarity">
    <text evidence="1">Belongs to the GST superfamily. Omega family.</text>
</comment>
<dbReference type="AlphaFoldDB" id="A0A1I8FRD1"/>
<feature type="domain" description="GST N-terminal" evidence="2">
    <location>
        <begin position="1"/>
        <end position="77"/>
    </location>
</feature>
<sequence length="148" mass="17214">MLYCPYAQRTRLVLQHKQLPHRIINVNLVRKPDWFLARAPLPSAKVPIIELPGDEKLRLADSLITCEWALKKDEPAEERELLWDRLLWQLRNLQADLRDGGFFGGARGRNWRTSWLPDSLGHLSTWSEAMSETEPVRATRLPDWAHLA</sequence>
<evidence type="ECO:0000313" key="4">
    <source>
        <dbReference type="WBParaSite" id="maker-unitig_44561-snap-gene-0.2-mRNA-1"/>
    </source>
</evidence>
<dbReference type="InterPro" id="IPR036249">
    <property type="entry name" value="Thioredoxin-like_sf"/>
</dbReference>
<dbReference type="PROSITE" id="PS50404">
    <property type="entry name" value="GST_NTER"/>
    <property type="match status" value="1"/>
</dbReference>
<evidence type="ECO:0000313" key="3">
    <source>
        <dbReference type="Proteomes" id="UP000095280"/>
    </source>
</evidence>
<dbReference type="GO" id="GO:0006749">
    <property type="term" value="P:glutathione metabolic process"/>
    <property type="evidence" value="ECO:0007669"/>
    <property type="project" value="TreeGrafter"/>
</dbReference>
<dbReference type="PANTHER" id="PTHR43968:SF6">
    <property type="entry name" value="GLUTATHIONE S-TRANSFERASE OMEGA"/>
    <property type="match status" value="1"/>
</dbReference>
<dbReference type="WBParaSite" id="maker-unitig_44561-snap-gene-0.2-mRNA-1">
    <property type="protein sequence ID" value="maker-unitig_44561-snap-gene-0.2-mRNA-1"/>
    <property type="gene ID" value="maker-unitig_44561-snap-gene-0.2"/>
</dbReference>
<dbReference type="InterPro" id="IPR050983">
    <property type="entry name" value="GST_Omega/HSP26"/>
</dbReference>
<organism evidence="3 4">
    <name type="scientific">Macrostomum lignano</name>
    <dbReference type="NCBI Taxonomy" id="282301"/>
    <lineage>
        <taxon>Eukaryota</taxon>
        <taxon>Metazoa</taxon>
        <taxon>Spiralia</taxon>
        <taxon>Lophotrochozoa</taxon>
        <taxon>Platyhelminthes</taxon>
        <taxon>Rhabditophora</taxon>
        <taxon>Macrostomorpha</taxon>
        <taxon>Macrostomida</taxon>
        <taxon>Macrostomidae</taxon>
        <taxon>Macrostomum</taxon>
    </lineage>
</organism>
<name>A0A1I8FRD1_9PLAT</name>
<dbReference type="GO" id="GO:0045174">
    <property type="term" value="F:glutathione dehydrogenase (ascorbate) activity"/>
    <property type="evidence" value="ECO:0007669"/>
    <property type="project" value="TreeGrafter"/>
</dbReference>
<dbReference type="SUPFAM" id="SSF52833">
    <property type="entry name" value="Thioredoxin-like"/>
    <property type="match status" value="1"/>
</dbReference>
<dbReference type="PANTHER" id="PTHR43968">
    <property type="match status" value="1"/>
</dbReference>
<keyword evidence="3" id="KW-1185">Reference proteome</keyword>
<dbReference type="GO" id="GO:0004364">
    <property type="term" value="F:glutathione transferase activity"/>
    <property type="evidence" value="ECO:0007669"/>
    <property type="project" value="TreeGrafter"/>
</dbReference>
<dbReference type="GO" id="GO:0005737">
    <property type="term" value="C:cytoplasm"/>
    <property type="evidence" value="ECO:0007669"/>
    <property type="project" value="TreeGrafter"/>
</dbReference>
<evidence type="ECO:0000256" key="1">
    <source>
        <dbReference type="ARBA" id="ARBA00011067"/>
    </source>
</evidence>
<proteinExistence type="inferred from homology"/>
<protein>
    <submittedName>
        <fullName evidence="4">GST N-terminal domain-containing protein</fullName>
    </submittedName>
</protein>
<dbReference type="Proteomes" id="UP000095280">
    <property type="component" value="Unplaced"/>
</dbReference>
<dbReference type="Pfam" id="PF13409">
    <property type="entry name" value="GST_N_2"/>
    <property type="match status" value="1"/>
</dbReference>